<keyword evidence="4" id="KW-1185">Reference proteome</keyword>
<keyword evidence="1" id="KW-0812">Transmembrane</keyword>
<evidence type="ECO:0000259" key="2">
    <source>
        <dbReference type="Pfam" id="PF13785"/>
    </source>
</evidence>
<dbReference type="Pfam" id="PF13785">
    <property type="entry name" value="DUF4178"/>
    <property type="match status" value="2"/>
</dbReference>
<dbReference type="EMBL" id="SPMX01000058">
    <property type="protein sequence ID" value="NMQ06956.1"/>
    <property type="molecule type" value="Genomic_DNA"/>
</dbReference>
<keyword evidence="1" id="KW-0472">Membrane</keyword>
<sequence length="684" mass="75729">MPTNSSRRSKSCMAWSPRESFHRPSSTPRRPNCSASWCERRLGAGAGRSLMKTARCPSCGAPVAFRSATSIYVVCEFCRSTLLRSGEDLQNLGRMAELLEDRSPIQIGSTGTFRKHPFTVIGRIQLQYEAGIWNEWHLLFDDGRTAWLAEAAGEWLVSAQVAVSDPLPAFAALVPEMPVILDGRTFTVSNLVTARCISGQGELPFKVAAGYDVHSADLRGNNRFLTIDYSETPPLVFVGQAVAFADLQLANLKEPDDQAAGAAPQVAARAFNCPHCAAPLCIHSPAIESVACDSCGSIIGVDNENFKLLAKAAQALREVPWLPLGSRGKLGDSEWEVIGFMRRSSSSQGSDAVWSEYLLFDGQQGFAWLIEDQGHWNYARTLSNPPSVGSGQTKFKYQGNEFKRYNHGSAEVIYVVGEFYWRVAVGETCTVDDYVCPPRMLSREVTAKEANWSQAEYRPADEIRTAFGVKAPPPRQIGVYANQPNPLLETHRRACRLFWQLALAATVVQLVFLLFFASQSVLKQRIVLSPQNEEATLSSQEFVLKSRARALQVRHSTDVANNWLSVNTTLVEKNSGEAYQGMQEISHYQGVDDGESWSEGSASDEMVFTAVPAGTYYLVIEYELGKDNVSAVVDTLEVIRDPVGWSNYVLLLIFLVIFPLWSRWRKGSFEARRWNESDLGGEAD</sequence>
<dbReference type="InterPro" id="IPR025235">
    <property type="entry name" value="DUF4178"/>
</dbReference>
<evidence type="ECO:0000313" key="4">
    <source>
        <dbReference type="Proteomes" id="UP000886469"/>
    </source>
</evidence>
<feature type="domain" description="DUF4178" evidence="2">
    <location>
        <begin position="324"/>
        <end position="457"/>
    </location>
</feature>
<evidence type="ECO:0000313" key="3">
    <source>
        <dbReference type="EMBL" id="NMQ06956.1"/>
    </source>
</evidence>
<evidence type="ECO:0000256" key="1">
    <source>
        <dbReference type="SAM" id="Phobius"/>
    </source>
</evidence>
<organism evidence="3 4">
    <name type="scientific">Candidatus Accumulibacter contiguus</name>
    <dbReference type="NCBI Taxonomy" id="2954381"/>
    <lineage>
        <taxon>Bacteria</taxon>
        <taxon>Pseudomonadati</taxon>
        <taxon>Pseudomonadota</taxon>
        <taxon>Betaproteobacteria</taxon>
        <taxon>Candidatus Accumulibacter</taxon>
    </lineage>
</organism>
<protein>
    <submittedName>
        <fullName evidence="3">DUF4178 domain-containing protein</fullName>
    </submittedName>
</protein>
<name>A0ABX1TER1_9PROT</name>
<keyword evidence="1" id="KW-1133">Transmembrane helix</keyword>
<feature type="transmembrane region" description="Helical" evidence="1">
    <location>
        <begin position="645"/>
        <end position="664"/>
    </location>
</feature>
<proteinExistence type="predicted"/>
<feature type="transmembrane region" description="Helical" evidence="1">
    <location>
        <begin position="497"/>
        <end position="517"/>
    </location>
</feature>
<accession>A0ABX1TER1</accession>
<dbReference type="Proteomes" id="UP000886469">
    <property type="component" value="Unassembled WGS sequence"/>
</dbReference>
<reference evidence="3" key="1">
    <citation type="submission" date="2019-03" db="EMBL/GenBank/DDBJ databases">
        <title>Metabolic reconstructions from genomes of highly enriched 'Candidatus Accumulibacter' and 'Candidatus Competibacter' bioreactor populations.</title>
        <authorList>
            <person name="Annavajhala M.K."/>
            <person name="Welles L."/>
            <person name="Abbas B."/>
            <person name="Sorokin D."/>
            <person name="Park H."/>
            <person name="Van Loosdrecht M."/>
            <person name="Chandran K."/>
        </authorList>
    </citation>
    <scope>NUCLEOTIDE SEQUENCE</scope>
    <source>
        <strain evidence="3">SBR_L</strain>
    </source>
</reference>
<feature type="domain" description="DUF4178" evidence="2">
    <location>
        <begin position="106"/>
        <end position="242"/>
    </location>
</feature>
<gene>
    <name evidence="3" type="ORF">E4Q08_17745</name>
</gene>
<comment type="caution">
    <text evidence="3">The sequence shown here is derived from an EMBL/GenBank/DDBJ whole genome shotgun (WGS) entry which is preliminary data.</text>
</comment>